<dbReference type="Pfam" id="PF10153">
    <property type="entry name" value="Efg1"/>
    <property type="match status" value="1"/>
</dbReference>
<feature type="compositionally biased region" description="Polar residues" evidence="8">
    <location>
        <begin position="15"/>
        <end position="27"/>
    </location>
</feature>
<sequence>MDPNKSRNFRYFKGLTTQKSHSLQNGSKHAPNKRPNKTKTRTKSLKKQIHDTQRLLFKNILSEEGVKSQQDKLDKLKKAYSEERRDRKTNKKFARYKPIKFFDKRKVLKKLNSLHKILPEADDEASSMLEKEFDLYKGYLNYIIYFPEDKKYISLFPNSERLDSSAQEQLDILLQEINSKVKEGLYANAWTAYLAKTPIDPIAQDSVLQEIQEQLINNPTPFPVSSTASPMFIPIDTDNQTSMKTKSPSSTKKQLSKKLHFDKSIDTSLDNHIKLQSTDDNNMSQMECAEDLRSDSFFFFDTMGSEVDTNLFKNRPQKRNFQDTRNPKPNPRNRNSKPNQKHRGHQY</sequence>
<dbReference type="PANTHER" id="PTHR33911:SF1">
    <property type="entry name" value="RRNA-PROCESSING PROTEIN EFG1"/>
    <property type="match status" value="1"/>
</dbReference>
<comment type="caution">
    <text evidence="9">The sequence shown here is derived from an EMBL/GenBank/DDBJ whole genome shotgun (WGS) entry which is preliminary data.</text>
</comment>
<dbReference type="GO" id="GO:0000462">
    <property type="term" value="P:maturation of SSU-rRNA from tricistronic rRNA transcript (SSU-rRNA, 5.8S rRNA, LSU-rRNA)"/>
    <property type="evidence" value="ECO:0007669"/>
    <property type="project" value="TreeGrafter"/>
</dbReference>
<feature type="region of interest" description="Disordered" evidence="8">
    <location>
        <begin position="309"/>
        <end position="347"/>
    </location>
</feature>
<keyword evidence="7" id="KW-0539">Nucleus</keyword>
<dbReference type="InterPro" id="IPR019310">
    <property type="entry name" value="Efg1"/>
</dbReference>
<feature type="region of interest" description="Disordered" evidence="8">
    <location>
        <begin position="1"/>
        <end position="46"/>
    </location>
</feature>
<dbReference type="GO" id="GO:0005730">
    <property type="term" value="C:nucleolus"/>
    <property type="evidence" value="ECO:0007669"/>
    <property type="project" value="UniProtKB-SubCell"/>
</dbReference>
<evidence type="ECO:0000256" key="6">
    <source>
        <dbReference type="ARBA" id="ARBA00023054"/>
    </source>
</evidence>
<dbReference type="EMBL" id="JAKMXF010000297">
    <property type="protein sequence ID" value="KAI6652757.1"/>
    <property type="molecule type" value="Genomic_DNA"/>
</dbReference>
<evidence type="ECO:0000256" key="5">
    <source>
        <dbReference type="ARBA" id="ARBA00022552"/>
    </source>
</evidence>
<reference evidence="9 10" key="1">
    <citation type="journal article" date="2023" name="BMC Biol.">
        <title>The compact genome of the sponge Oopsacas minuta (Hexactinellida) is lacking key metazoan core genes.</title>
        <authorList>
            <person name="Santini S."/>
            <person name="Schenkelaars Q."/>
            <person name="Jourda C."/>
            <person name="Duchesne M."/>
            <person name="Belahbib H."/>
            <person name="Rocher C."/>
            <person name="Selva M."/>
            <person name="Riesgo A."/>
            <person name="Vervoort M."/>
            <person name="Leys S.P."/>
            <person name="Kodjabachian L."/>
            <person name="Le Bivic A."/>
            <person name="Borchiellini C."/>
            <person name="Claverie J.M."/>
            <person name="Renard E."/>
        </authorList>
    </citation>
    <scope>NUCLEOTIDE SEQUENCE [LARGE SCALE GENOMIC DNA]</scope>
    <source>
        <strain evidence="9">SPO-2</strain>
    </source>
</reference>
<protein>
    <recommendedName>
        <fullName evidence="3">rRNA-processing protein EFG1</fullName>
    </recommendedName>
    <alternativeName>
        <fullName evidence="4">rRNA-processing protein efg1</fullName>
    </alternativeName>
</protein>
<evidence type="ECO:0000256" key="2">
    <source>
        <dbReference type="ARBA" id="ARBA00006916"/>
    </source>
</evidence>
<comment type="subcellular location">
    <subcellularLocation>
        <location evidence="1">Nucleus</location>
        <location evidence="1">Nucleolus</location>
    </subcellularLocation>
</comment>
<name>A0AAV7JV26_9METZ</name>
<dbReference type="InterPro" id="IPR050786">
    <property type="entry name" value="EFG1_rRNA-proc"/>
</dbReference>
<comment type="similarity">
    <text evidence="2">Belongs to the EFG1 family.</text>
</comment>
<evidence type="ECO:0000256" key="8">
    <source>
        <dbReference type="SAM" id="MobiDB-lite"/>
    </source>
</evidence>
<accession>A0AAV7JV26</accession>
<evidence type="ECO:0000256" key="7">
    <source>
        <dbReference type="ARBA" id="ARBA00023242"/>
    </source>
</evidence>
<keyword evidence="6" id="KW-0175">Coiled coil</keyword>
<proteinExistence type="inferred from homology"/>
<evidence type="ECO:0000256" key="3">
    <source>
        <dbReference type="ARBA" id="ARBA00018689"/>
    </source>
</evidence>
<dbReference type="GO" id="GO:0030688">
    <property type="term" value="C:preribosome, small subunit precursor"/>
    <property type="evidence" value="ECO:0007669"/>
    <property type="project" value="TreeGrafter"/>
</dbReference>
<feature type="region of interest" description="Disordered" evidence="8">
    <location>
        <begin position="238"/>
        <end position="257"/>
    </location>
</feature>
<evidence type="ECO:0000256" key="1">
    <source>
        <dbReference type="ARBA" id="ARBA00004604"/>
    </source>
</evidence>
<evidence type="ECO:0000313" key="9">
    <source>
        <dbReference type="EMBL" id="KAI6652757.1"/>
    </source>
</evidence>
<dbReference type="Proteomes" id="UP001165289">
    <property type="component" value="Unassembled WGS sequence"/>
</dbReference>
<keyword evidence="5" id="KW-0698">rRNA processing</keyword>
<evidence type="ECO:0000256" key="4">
    <source>
        <dbReference type="ARBA" id="ARBA00019827"/>
    </source>
</evidence>
<dbReference type="PANTHER" id="PTHR33911">
    <property type="entry name" value="RRNA-PROCESSING PROTEIN EFG1"/>
    <property type="match status" value="1"/>
</dbReference>
<organism evidence="9 10">
    <name type="scientific">Oopsacas minuta</name>
    <dbReference type="NCBI Taxonomy" id="111878"/>
    <lineage>
        <taxon>Eukaryota</taxon>
        <taxon>Metazoa</taxon>
        <taxon>Porifera</taxon>
        <taxon>Hexactinellida</taxon>
        <taxon>Hexasterophora</taxon>
        <taxon>Lyssacinosida</taxon>
        <taxon>Leucopsacidae</taxon>
        <taxon>Oopsacas</taxon>
    </lineage>
</organism>
<keyword evidence="10" id="KW-1185">Reference proteome</keyword>
<feature type="compositionally biased region" description="Low complexity" evidence="8">
    <location>
        <begin position="241"/>
        <end position="253"/>
    </location>
</feature>
<dbReference type="AlphaFoldDB" id="A0AAV7JV26"/>
<gene>
    <name evidence="9" type="ORF">LOD99_4143</name>
</gene>
<feature type="compositionally biased region" description="Basic residues" evidence="8">
    <location>
        <begin position="30"/>
        <end position="46"/>
    </location>
</feature>
<evidence type="ECO:0000313" key="10">
    <source>
        <dbReference type="Proteomes" id="UP001165289"/>
    </source>
</evidence>